<comment type="catalytic activity">
    <reaction evidence="1 12">
        <text>3-deoxy-alpha-D-manno-2-octulosonate-8-phosphate + H2O = 3-deoxy-alpha-D-manno-oct-2-ulosonate + phosphate</text>
        <dbReference type="Rhea" id="RHEA:11500"/>
        <dbReference type="ChEBI" id="CHEBI:15377"/>
        <dbReference type="ChEBI" id="CHEBI:43474"/>
        <dbReference type="ChEBI" id="CHEBI:85985"/>
        <dbReference type="ChEBI" id="CHEBI:85986"/>
        <dbReference type="EC" id="3.1.3.45"/>
    </reaction>
</comment>
<evidence type="ECO:0000256" key="11">
    <source>
        <dbReference type="ARBA" id="ARBA00031051"/>
    </source>
</evidence>
<protein>
    <recommendedName>
        <fullName evidence="6 12">3-deoxy-D-manno-octulosonate 8-phosphate phosphatase KdsC</fullName>
        <ecNumber evidence="5 12">3.1.3.45</ecNumber>
    </recommendedName>
    <alternativeName>
        <fullName evidence="11 12">KDO 8-P phosphatase</fullName>
    </alternativeName>
</protein>
<feature type="binding site" evidence="13">
    <location>
        <position position="29"/>
    </location>
    <ligand>
        <name>substrate</name>
    </ligand>
</feature>
<keyword evidence="9 12" id="KW-0460">Magnesium</keyword>
<gene>
    <name evidence="14" type="primary">kdsC</name>
    <name evidence="14" type="ORF">IC617_10665</name>
</gene>
<evidence type="ECO:0000256" key="2">
    <source>
        <dbReference type="ARBA" id="ARBA00001946"/>
    </source>
</evidence>
<dbReference type="SFLD" id="SFLDG01138">
    <property type="entry name" value="C1.6.2:_Deoxy-d-mannose-octulo"/>
    <property type="match status" value="1"/>
</dbReference>
<proteinExistence type="inferred from homology"/>
<dbReference type="PANTHER" id="PTHR21485">
    <property type="entry name" value="HAD SUPERFAMILY MEMBERS CMAS AND KDSC"/>
    <property type="match status" value="1"/>
</dbReference>
<dbReference type="GO" id="GO:0008781">
    <property type="term" value="F:N-acylneuraminate cytidylyltransferase activity"/>
    <property type="evidence" value="ECO:0007669"/>
    <property type="project" value="TreeGrafter"/>
</dbReference>
<evidence type="ECO:0000256" key="8">
    <source>
        <dbReference type="ARBA" id="ARBA00022801"/>
    </source>
</evidence>
<evidence type="ECO:0000256" key="12">
    <source>
        <dbReference type="PIRNR" id="PIRNR006118"/>
    </source>
</evidence>
<feature type="binding site" evidence="13">
    <location>
        <position position="27"/>
    </location>
    <ligand>
        <name>Mg(2+)</name>
        <dbReference type="ChEBI" id="CHEBI:18420"/>
    </ligand>
</feature>
<evidence type="ECO:0000313" key="15">
    <source>
        <dbReference type="Proteomes" id="UP000638014"/>
    </source>
</evidence>
<dbReference type="EC" id="3.1.3.45" evidence="5 12"/>
<organism evidence="14 15">
    <name type="scientific">Neiella litorisoli</name>
    <dbReference type="NCBI Taxonomy" id="2771431"/>
    <lineage>
        <taxon>Bacteria</taxon>
        <taxon>Pseudomonadati</taxon>
        <taxon>Pseudomonadota</taxon>
        <taxon>Gammaproteobacteria</taxon>
        <taxon>Alteromonadales</taxon>
        <taxon>Echinimonadaceae</taxon>
        <taxon>Neiella</taxon>
    </lineage>
</organism>
<evidence type="ECO:0000256" key="9">
    <source>
        <dbReference type="ARBA" id="ARBA00022842"/>
    </source>
</evidence>
<reference evidence="14" key="1">
    <citation type="submission" date="2020-09" db="EMBL/GenBank/DDBJ databases">
        <title>A novel bacterium of genus Neiella, isolated from South China Sea.</title>
        <authorList>
            <person name="Huang H."/>
            <person name="Mo K."/>
            <person name="Hu Y."/>
        </authorList>
    </citation>
    <scope>NUCLEOTIDE SEQUENCE</scope>
    <source>
        <strain evidence="14">HB171785</strain>
    </source>
</reference>
<keyword evidence="15" id="KW-1185">Reference proteome</keyword>
<dbReference type="NCBIfam" id="TIGR01670">
    <property type="entry name" value="KdsC-phosphatas"/>
    <property type="match status" value="1"/>
</dbReference>
<keyword evidence="8 12" id="KW-0378">Hydrolase</keyword>
<evidence type="ECO:0000256" key="1">
    <source>
        <dbReference type="ARBA" id="ARBA00000898"/>
    </source>
</evidence>
<dbReference type="InterPro" id="IPR050793">
    <property type="entry name" value="CMP-NeuNAc_synthase"/>
</dbReference>
<dbReference type="SUPFAM" id="SSF56784">
    <property type="entry name" value="HAD-like"/>
    <property type="match status" value="1"/>
</dbReference>
<dbReference type="Gene3D" id="3.40.50.1000">
    <property type="entry name" value="HAD superfamily/HAD-like"/>
    <property type="match status" value="1"/>
</dbReference>
<dbReference type="CDD" id="cd01630">
    <property type="entry name" value="HAD_KDO-like"/>
    <property type="match status" value="1"/>
</dbReference>
<evidence type="ECO:0000256" key="6">
    <source>
        <dbReference type="ARBA" id="ARBA00020092"/>
    </source>
</evidence>
<comment type="cofactor">
    <cofactor evidence="2 12 13">
        <name>Mg(2+)</name>
        <dbReference type="ChEBI" id="CHEBI:18420"/>
    </cofactor>
</comment>
<name>A0A8J6QKG5_9GAMM</name>
<dbReference type="GO" id="GO:0009103">
    <property type="term" value="P:lipopolysaccharide biosynthetic process"/>
    <property type="evidence" value="ECO:0007669"/>
    <property type="project" value="UniProtKB-UniRule"/>
</dbReference>
<comment type="caution">
    <text evidence="14">The sequence shown here is derived from an EMBL/GenBank/DDBJ whole genome shotgun (WGS) entry which is preliminary data.</text>
</comment>
<dbReference type="SFLD" id="SFLDS00003">
    <property type="entry name" value="Haloacid_Dehalogenase"/>
    <property type="match status" value="1"/>
</dbReference>
<dbReference type="RefSeq" id="WP_191144987.1">
    <property type="nucleotide sequence ID" value="NZ_JACXAF010000013.1"/>
</dbReference>
<dbReference type="InterPro" id="IPR010023">
    <property type="entry name" value="KdsC_fam"/>
</dbReference>
<dbReference type="Proteomes" id="UP000638014">
    <property type="component" value="Unassembled WGS sequence"/>
</dbReference>
<evidence type="ECO:0000256" key="10">
    <source>
        <dbReference type="ARBA" id="ARBA00022985"/>
    </source>
</evidence>
<dbReference type="EMBL" id="JACXAF010000013">
    <property type="protein sequence ID" value="MBD1389891.1"/>
    <property type="molecule type" value="Genomic_DNA"/>
</dbReference>
<comment type="similarity">
    <text evidence="3 12">Belongs to the KdsC family.</text>
</comment>
<sequence>MTVQTLYGAITAELAEQLKDIRLLICDVDGVFSDGRIYMGNDGEELKTFHTRDGYGVKALQATGVALAVITGRKSNIVEQRMTALGIEWLYQGCDDKVSAFEDILQRSGVSPEQCAYIGDDLIDWPVMARCRVGISVADGHPWLRQQATWVTQTVGGAGAVREVCDTIMEMQGSFNTTMGRSI</sequence>
<dbReference type="GO" id="GO:0019143">
    <property type="term" value="F:3-deoxy-manno-octulosonate-8-phosphatase activity"/>
    <property type="evidence" value="ECO:0007669"/>
    <property type="project" value="UniProtKB-UniRule"/>
</dbReference>
<evidence type="ECO:0000256" key="3">
    <source>
        <dbReference type="ARBA" id="ARBA00005893"/>
    </source>
</evidence>
<dbReference type="InterPro" id="IPR036412">
    <property type="entry name" value="HAD-like_sf"/>
</dbReference>
<dbReference type="AlphaFoldDB" id="A0A8J6QKG5"/>
<evidence type="ECO:0000256" key="7">
    <source>
        <dbReference type="ARBA" id="ARBA00022723"/>
    </source>
</evidence>
<comment type="subunit">
    <text evidence="4 12">Homotetramer.</text>
</comment>
<keyword evidence="7 12" id="KW-0479">Metal-binding</keyword>
<evidence type="ECO:0000256" key="5">
    <source>
        <dbReference type="ARBA" id="ARBA00013066"/>
    </source>
</evidence>
<dbReference type="PIRSF" id="PIRSF006118">
    <property type="entry name" value="KDO8-P_Ptase"/>
    <property type="match status" value="1"/>
</dbReference>
<feature type="binding site" evidence="13">
    <location>
        <position position="120"/>
    </location>
    <ligand>
        <name>Mg(2+)</name>
        <dbReference type="ChEBI" id="CHEBI:18420"/>
    </ligand>
</feature>
<dbReference type="SFLD" id="SFLDG01136">
    <property type="entry name" value="C1.6:_Phosphoserine_Phosphatas"/>
    <property type="match status" value="1"/>
</dbReference>
<accession>A0A8J6QKG5</accession>
<evidence type="ECO:0000256" key="13">
    <source>
        <dbReference type="PIRSR" id="PIRSR006118-2"/>
    </source>
</evidence>
<dbReference type="InterPro" id="IPR023214">
    <property type="entry name" value="HAD_sf"/>
</dbReference>
<comment type="function">
    <text evidence="12">Catalyzes the hydrolysis of 3-deoxy-D-manno-octulosonate 8-phosphate (KDO 8-P) to 3-deoxy-D-manno-octulosonate (KDO) and inorganic phosphate.</text>
</comment>
<dbReference type="NCBIfam" id="NF007019">
    <property type="entry name" value="PRK09484.1"/>
    <property type="match status" value="1"/>
</dbReference>
<dbReference type="GO" id="GO:0046872">
    <property type="term" value="F:metal ion binding"/>
    <property type="evidence" value="ECO:0007669"/>
    <property type="project" value="UniProtKB-UniRule"/>
</dbReference>
<keyword evidence="10 12" id="KW-0448">Lipopolysaccharide biosynthesis</keyword>
<dbReference type="FunFam" id="3.40.50.1000:FF:000029">
    <property type="entry name" value="3-deoxy-D-manno-octulosonate 8-phosphate phosphatase KdsC"/>
    <property type="match status" value="1"/>
</dbReference>
<evidence type="ECO:0000256" key="4">
    <source>
        <dbReference type="ARBA" id="ARBA00011881"/>
    </source>
</evidence>
<evidence type="ECO:0000313" key="14">
    <source>
        <dbReference type="EMBL" id="MBD1389891.1"/>
    </source>
</evidence>
<dbReference type="PANTHER" id="PTHR21485:SF6">
    <property type="entry name" value="N-ACYLNEURAMINATE CYTIDYLYLTRANSFERASE-RELATED"/>
    <property type="match status" value="1"/>
</dbReference>
<dbReference type="Pfam" id="PF08282">
    <property type="entry name" value="Hydrolase_3"/>
    <property type="match status" value="1"/>
</dbReference>